<feature type="domain" description="Enhancer of polycomb-like N-terminal" evidence="9">
    <location>
        <begin position="15"/>
        <end position="212"/>
    </location>
</feature>
<dbReference type="InterPro" id="IPR024943">
    <property type="entry name" value="Enhancer_polycomb"/>
</dbReference>
<feature type="compositionally biased region" description="Polar residues" evidence="8">
    <location>
        <begin position="779"/>
        <end position="799"/>
    </location>
</feature>
<name>A0A5C3MQP3_9AGAM</name>
<evidence type="ECO:0000256" key="3">
    <source>
        <dbReference type="ARBA" id="ARBA00023015"/>
    </source>
</evidence>
<evidence type="ECO:0000256" key="1">
    <source>
        <dbReference type="ARBA" id="ARBA00004123"/>
    </source>
</evidence>
<evidence type="ECO:0000256" key="7">
    <source>
        <dbReference type="RuleBase" id="RU361124"/>
    </source>
</evidence>
<evidence type="ECO:0000259" key="9">
    <source>
        <dbReference type="Pfam" id="PF10513"/>
    </source>
</evidence>
<dbReference type="OrthoDB" id="435275at2759"/>
<evidence type="ECO:0000256" key="6">
    <source>
        <dbReference type="ARBA" id="ARBA00025513"/>
    </source>
</evidence>
<protein>
    <recommendedName>
        <fullName evidence="7">Enhancer of polycomb-like protein</fullName>
    </recommendedName>
</protein>
<evidence type="ECO:0000313" key="10">
    <source>
        <dbReference type="EMBL" id="TFK47739.1"/>
    </source>
</evidence>
<evidence type="ECO:0000313" key="11">
    <source>
        <dbReference type="Proteomes" id="UP000305948"/>
    </source>
</evidence>
<dbReference type="InterPro" id="IPR019542">
    <property type="entry name" value="Enhancer_polycomb-like_N"/>
</dbReference>
<feature type="compositionally biased region" description="Low complexity" evidence="8">
    <location>
        <begin position="724"/>
        <end position="742"/>
    </location>
</feature>
<dbReference type="STRING" id="5364.A0A5C3MQP3"/>
<feature type="compositionally biased region" description="Polar residues" evidence="8">
    <location>
        <begin position="756"/>
        <end position="768"/>
    </location>
</feature>
<feature type="region of interest" description="Disordered" evidence="8">
    <location>
        <begin position="699"/>
        <end position="825"/>
    </location>
</feature>
<comment type="subcellular location">
    <subcellularLocation>
        <location evidence="1 7">Nucleus</location>
    </subcellularLocation>
</comment>
<organism evidence="10 11">
    <name type="scientific">Heliocybe sulcata</name>
    <dbReference type="NCBI Taxonomy" id="5364"/>
    <lineage>
        <taxon>Eukaryota</taxon>
        <taxon>Fungi</taxon>
        <taxon>Dikarya</taxon>
        <taxon>Basidiomycota</taxon>
        <taxon>Agaricomycotina</taxon>
        <taxon>Agaricomycetes</taxon>
        <taxon>Gloeophyllales</taxon>
        <taxon>Gloeophyllaceae</taxon>
        <taxon>Heliocybe</taxon>
    </lineage>
</organism>
<dbReference type="GO" id="GO:0006357">
    <property type="term" value="P:regulation of transcription by RNA polymerase II"/>
    <property type="evidence" value="ECO:0007669"/>
    <property type="project" value="InterPro"/>
</dbReference>
<dbReference type="AlphaFoldDB" id="A0A5C3MQP3"/>
<evidence type="ECO:0000256" key="2">
    <source>
        <dbReference type="ARBA" id="ARBA00008035"/>
    </source>
</evidence>
<dbReference type="PANTHER" id="PTHR14898">
    <property type="entry name" value="ENHANCER OF POLYCOMB"/>
    <property type="match status" value="1"/>
</dbReference>
<keyword evidence="4 7" id="KW-0804">Transcription</keyword>
<proteinExistence type="inferred from homology"/>
<comment type="function">
    <text evidence="6">Component of the NuA4 histone acetyltransferase complex which is involved in transcriptional activation of selected genes principally by acetylation of nucleosomal histone H4 and H2A. The NuA4 complex is also involved in DNA repair. Involved in gene silencing by neighboring heterochromatin, blockage of the silencing spreading along the chromosome, and required for cell cycle progression through G2/M.</text>
</comment>
<feature type="region of interest" description="Disordered" evidence="8">
    <location>
        <begin position="984"/>
        <end position="1023"/>
    </location>
</feature>
<feature type="region of interest" description="Disordered" evidence="8">
    <location>
        <begin position="153"/>
        <end position="196"/>
    </location>
</feature>
<accession>A0A5C3MQP3</accession>
<comment type="similarity">
    <text evidence="2 7">Belongs to the enhancer of polycomb family.</text>
</comment>
<feature type="region of interest" description="Disordered" evidence="8">
    <location>
        <begin position="399"/>
        <end position="434"/>
    </location>
</feature>
<feature type="compositionally biased region" description="Polar residues" evidence="8">
    <location>
        <begin position="984"/>
        <end position="1014"/>
    </location>
</feature>
<feature type="compositionally biased region" description="Polar residues" evidence="8">
    <location>
        <begin position="163"/>
        <end position="182"/>
    </location>
</feature>
<dbReference type="GO" id="GO:0035267">
    <property type="term" value="C:NuA4 histone acetyltransferase complex"/>
    <property type="evidence" value="ECO:0007669"/>
    <property type="project" value="InterPro"/>
</dbReference>
<reference evidence="10 11" key="1">
    <citation type="journal article" date="2019" name="Nat. Ecol. Evol.">
        <title>Megaphylogeny resolves global patterns of mushroom evolution.</title>
        <authorList>
            <person name="Varga T."/>
            <person name="Krizsan K."/>
            <person name="Foldi C."/>
            <person name="Dima B."/>
            <person name="Sanchez-Garcia M."/>
            <person name="Sanchez-Ramirez S."/>
            <person name="Szollosi G.J."/>
            <person name="Szarkandi J.G."/>
            <person name="Papp V."/>
            <person name="Albert L."/>
            <person name="Andreopoulos W."/>
            <person name="Angelini C."/>
            <person name="Antonin V."/>
            <person name="Barry K.W."/>
            <person name="Bougher N.L."/>
            <person name="Buchanan P."/>
            <person name="Buyck B."/>
            <person name="Bense V."/>
            <person name="Catcheside P."/>
            <person name="Chovatia M."/>
            <person name="Cooper J."/>
            <person name="Damon W."/>
            <person name="Desjardin D."/>
            <person name="Finy P."/>
            <person name="Geml J."/>
            <person name="Haridas S."/>
            <person name="Hughes K."/>
            <person name="Justo A."/>
            <person name="Karasinski D."/>
            <person name="Kautmanova I."/>
            <person name="Kiss B."/>
            <person name="Kocsube S."/>
            <person name="Kotiranta H."/>
            <person name="LaButti K.M."/>
            <person name="Lechner B.E."/>
            <person name="Liimatainen K."/>
            <person name="Lipzen A."/>
            <person name="Lukacs Z."/>
            <person name="Mihaltcheva S."/>
            <person name="Morgado L.N."/>
            <person name="Niskanen T."/>
            <person name="Noordeloos M.E."/>
            <person name="Ohm R.A."/>
            <person name="Ortiz-Santana B."/>
            <person name="Ovrebo C."/>
            <person name="Racz N."/>
            <person name="Riley R."/>
            <person name="Savchenko A."/>
            <person name="Shiryaev A."/>
            <person name="Soop K."/>
            <person name="Spirin V."/>
            <person name="Szebenyi C."/>
            <person name="Tomsovsky M."/>
            <person name="Tulloss R.E."/>
            <person name="Uehling J."/>
            <person name="Grigoriev I.V."/>
            <person name="Vagvolgyi C."/>
            <person name="Papp T."/>
            <person name="Martin F.M."/>
            <person name="Miettinen O."/>
            <person name="Hibbett D.S."/>
            <person name="Nagy L.G."/>
        </authorList>
    </citation>
    <scope>NUCLEOTIDE SEQUENCE [LARGE SCALE GENOMIC DNA]</scope>
    <source>
        <strain evidence="10 11">OMC1185</strain>
    </source>
</reference>
<keyword evidence="5 7" id="KW-0539">Nucleus</keyword>
<keyword evidence="3 7" id="KW-0805">Transcription regulation</keyword>
<dbReference type="Proteomes" id="UP000305948">
    <property type="component" value="Unassembled WGS sequence"/>
</dbReference>
<dbReference type="Pfam" id="PF10513">
    <property type="entry name" value="EPL1"/>
    <property type="match status" value="1"/>
</dbReference>
<dbReference type="EMBL" id="ML213522">
    <property type="protein sequence ID" value="TFK47739.1"/>
    <property type="molecule type" value="Genomic_DNA"/>
</dbReference>
<evidence type="ECO:0000256" key="8">
    <source>
        <dbReference type="SAM" id="MobiDB-lite"/>
    </source>
</evidence>
<keyword evidence="11" id="KW-1185">Reference proteome</keyword>
<dbReference type="GO" id="GO:0005634">
    <property type="term" value="C:nucleus"/>
    <property type="evidence" value="ECO:0007669"/>
    <property type="project" value="UniProtKB-SubCell"/>
</dbReference>
<evidence type="ECO:0000256" key="5">
    <source>
        <dbReference type="ARBA" id="ARBA00023242"/>
    </source>
</evidence>
<sequence>MPRNHTSATSTLRNRNRVTNKTRLKVVRGNIDADPLVLDEEEEKARVVSTAGVDAEDANEHHLQAVLSAASQRHQNNALRSSRGNEKAKAAYIPVPDSREVLEGYADAYPAGRWSDPSTYIRSSDSVEESIRDGIANGFTYLMDERDQEWLEKNNEEARGEGTSAQGAVSSGGTATRSSQRSAKSKGKEPEAASPIAMTEDEFELVMGVFEKVTHDKTEYLHHGFEQGVAFPPFSDYQDTFAARLPPSMFATFVVPGWVPEPLQLLRLARVIYPYWRDRRMDRGGHRIIPALNFDETDTKNESFICFRRRELKAVRKTRASQVSYSDKLVRLKSELALALDLSGHVHQREMLKWDAAQQAQQVWEKRQAFVELRMRFPALAAKEDEELLFDKERVAKKTKPDVPLSGRMPPSIKLRTRDSGDVGSPSPHVEPAMKPRDRTAIINKQIERELAAMKERDHHWEDGIDIPHQSPPLSWLQRHYKFSTSTPNSPEEAPVYRAIRRRVGRGGRTWMDRRTRPLRLDGTEASPFEYTRYQPRFRRDREVDEAEEQERALRIAERWKYDADDDIPVIGPDGAEESDRVLVDDYDPKYLRQAMTLLSDQDFQALSNDPTLTIVNADGRSQSVVPFKLGLSPALRRDMQRPHPMAPPHPGVMHPNGVPLTMPSGSGGAPVSLPTHLKMMQGGVRISSAVGLQRGLPTMPIAQPNVPSIEPSPSHSLPAQLRASNATPTPSTSASGSGQPPVNSSGAEAIASALSHGQSPGVPNQAGQPDGVQPFDRPSSSASNGSPVRPSSQTQPTMPVNGYHVPGLNGFPNSLPNGSPYMHHGNLSPQQVEVIKNVFPPVQPGQGFSIPVNPGMQPRGPGSYVGHVVPNGVNFNVPLGNASLNLNLPPKRQMQWANHHPPRPPSVNGHNVNGMDASQLMHMNGAMSPPNQNISIPHPMPGIPGRVPSRAMIGRPPSAMQGSPANIAHLTPHSSSPLLHNVNISSPQVHSSPPLQTHTPMASPSMPHQQAQQMVGGAPNGF</sequence>
<gene>
    <name evidence="10" type="ORF">OE88DRAFT_737780</name>
</gene>
<evidence type="ECO:0000256" key="4">
    <source>
        <dbReference type="ARBA" id="ARBA00023163"/>
    </source>
</evidence>